<comment type="caution">
    <text evidence="2">The sequence shown here is derived from an EMBL/GenBank/DDBJ whole genome shotgun (WGS) entry which is preliminary data.</text>
</comment>
<dbReference type="AlphaFoldDB" id="A0A2S9V5N2"/>
<gene>
    <name evidence="2" type="ORF">C6Y40_19910</name>
</gene>
<reference evidence="3" key="1">
    <citation type="journal article" date="2020" name="Int. J. Syst. Evol. Microbiol.">
        <title>Alteromonas alba sp. nov., a marine bacterium isolated from the seawater of the West Pacific Ocean.</title>
        <authorList>
            <person name="Sun C."/>
            <person name="Wu Y.-H."/>
            <person name="Xamxidin M."/>
            <person name="Cheng H."/>
            <person name="Xu X.-W."/>
        </authorList>
    </citation>
    <scope>NUCLEOTIDE SEQUENCE [LARGE SCALE GENOMIC DNA]</scope>
    <source>
        <strain evidence="3">190</strain>
    </source>
</reference>
<sequence>MIEDVVAQAGKGFFRGIGFLIAELLFWRLCYIVGWPACKILTLGQYPRRVERERAIFRQEKAHTGFTCAASGLIVLLVLAVIYSGYWPSSFPGFTSE</sequence>
<dbReference type="OrthoDB" id="7018273at2"/>
<protein>
    <submittedName>
        <fullName evidence="2">Uncharacterized protein</fullName>
    </submittedName>
</protein>
<name>A0A2S9V5N2_9ALTE</name>
<feature type="transmembrane region" description="Helical" evidence="1">
    <location>
        <begin position="65"/>
        <end position="87"/>
    </location>
</feature>
<keyword evidence="1" id="KW-1133">Transmembrane helix</keyword>
<evidence type="ECO:0000313" key="3">
    <source>
        <dbReference type="Proteomes" id="UP000238949"/>
    </source>
</evidence>
<evidence type="ECO:0000256" key="1">
    <source>
        <dbReference type="SAM" id="Phobius"/>
    </source>
</evidence>
<keyword evidence="1" id="KW-0812">Transmembrane</keyword>
<proteinExistence type="predicted"/>
<accession>A0A2S9V5N2</accession>
<dbReference type="EMBL" id="PVNP01000198">
    <property type="protein sequence ID" value="PRO71762.1"/>
    <property type="molecule type" value="Genomic_DNA"/>
</dbReference>
<evidence type="ECO:0000313" key="2">
    <source>
        <dbReference type="EMBL" id="PRO71762.1"/>
    </source>
</evidence>
<dbReference type="Proteomes" id="UP000238949">
    <property type="component" value="Unassembled WGS sequence"/>
</dbReference>
<keyword evidence="1" id="KW-0472">Membrane</keyword>
<organism evidence="2 3">
    <name type="scientific">Alteromonas alba</name>
    <dbReference type="NCBI Taxonomy" id="2079529"/>
    <lineage>
        <taxon>Bacteria</taxon>
        <taxon>Pseudomonadati</taxon>
        <taxon>Pseudomonadota</taxon>
        <taxon>Gammaproteobacteria</taxon>
        <taxon>Alteromonadales</taxon>
        <taxon>Alteromonadaceae</taxon>
        <taxon>Alteromonas/Salinimonas group</taxon>
        <taxon>Alteromonas</taxon>
    </lineage>
</organism>
<keyword evidence="3" id="KW-1185">Reference proteome</keyword>
<dbReference type="RefSeq" id="WP_105936148.1">
    <property type="nucleotide sequence ID" value="NZ_PVNP01000198.1"/>
</dbReference>